<evidence type="ECO:0000313" key="2">
    <source>
        <dbReference type="EMBL" id="KAF5338387.1"/>
    </source>
</evidence>
<feature type="compositionally biased region" description="Pro residues" evidence="1">
    <location>
        <begin position="38"/>
        <end position="52"/>
    </location>
</feature>
<dbReference type="EMBL" id="JAACJK010000014">
    <property type="protein sequence ID" value="KAF5338387.1"/>
    <property type="molecule type" value="Genomic_DNA"/>
</dbReference>
<protein>
    <submittedName>
        <fullName evidence="2">Uncharacterized protein</fullName>
    </submittedName>
</protein>
<comment type="caution">
    <text evidence="2">The sequence shown here is derived from an EMBL/GenBank/DDBJ whole genome shotgun (WGS) entry which is preliminary data.</text>
</comment>
<organism evidence="2 3">
    <name type="scientific">Ephemerocybe angulata</name>
    <dbReference type="NCBI Taxonomy" id="980116"/>
    <lineage>
        <taxon>Eukaryota</taxon>
        <taxon>Fungi</taxon>
        <taxon>Dikarya</taxon>
        <taxon>Basidiomycota</taxon>
        <taxon>Agaricomycotina</taxon>
        <taxon>Agaricomycetes</taxon>
        <taxon>Agaricomycetidae</taxon>
        <taxon>Agaricales</taxon>
        <taxon>Agaricineae</taxon>
        <taxon>Psathyrellaceae</taxon>
        <taxon>Ephemerocybe</taxon>
    </lineage>
</organism>
<evidence type="ECO:0000313" key="3">
    <source>
        <dbReference type="Proteomes" id="UP000541558"/>
    </source>
</evidence>
<dbReference type="AlphaFoldDB" id="A0A8H5CAR7"/>
<feature type="compositionally biased region" description="Basic residues" evidence="1">
    <location>
        <begin position="245"/>
        <end position="254"/>
    </location>
</feature>
<proteinExistence type="predicted"/>
<keyword evidence="3" id="KW-1185">Reference proteome</keyword>
<name>A0A8H5CAR7_9AGAR</name>
<feature type="region of interest" description="Disordered" evidence="1">
    <location>
        <begin position="235"/>
        <end position="254"/>
    </location>
</feature>
<reference evidence="2 3" key="1">
    <citation type="journal article" date="2020" name="ISME J.">
        <title>Uncovering the hidden diversity of litter-decomposition mechanisms in mushroom-forming fungi.</title>
        <authorList>
            <person name="Floudas D."/>
            <person name="Bentzer J."/>
            <person name="Ahren D."/>
            <person name="Johansson T."/>
            <person name="Persson P."/>
            <person name="Tunlid A."/>
        </authorList>
    </citation>
    <scope>NUCLEOTIDE SEQUENCE [LARGE SCALE GENOMIC DNA]</scope>
    <source>
        <strain evidence="2 3">CBS 175.51</strain>
    </source>
</reference>
<feature type="region of interest" description="Disordered" evidence="1">
    <location>
        <begin position="1"/>
        <end position="117"/>
    </location>
</feature>
<gene>
    <name evidence="2" type="ORF">D9611_012518</name>
</gene>
<accession>A0A8H5CAR7</accession>
<sequence length="286" mass="31286">MPVERWLTSSTKKTLARSEELAKRPMPTVYKHGSKLPQTPPDESPLPSPSSPSQPLVTLTALANLQDENCSKVTGPPAPPRTSTSCHAGPNAAPERPTNFKQPRRQAEPRLTPPQHRTYSTVGMTAATKVTMSLQRVGGAMGHVSEFSRFREVWAPGGQVRTLVGSRHHASPFAVVAREPSSSTVVLLRARDSAVDGFEQIGALDFPVDRYFPVSAAQAPLPALLATRLPTDTEYKHPSLASNRERRRSLHLSPQHRVRCAESSYARHAWRHLPASAVNVAYPPII</sequence>
<dbReference type="Proteomes" id="UP000541558">
    <property type="component" value="Unassembled WGS sequence"/>
</dbReference>
<evidence type="ECO:0000256" key="1">
    <source>
        <dbReference type="SAM" id="MobiDB-lite"/>
    </source>
</evidence>
<feature type="compositionally biased region" description="Polar residues" evidence="1">
    <location>
        <begin position="61"/>
        <end position="72"/>
    </location>
</feature>